<dbReference type="Pfam" id="PF01014">
    <property type="entry name" value="Uricase"/>
    <property type="match status" value="2"/>
</dbReference>
<keyword evidence="10" id="KW-1185">Reference proteome</keyword>
<feature type="binding site" evidence="7">
    <location>
        <position position="215"/>
    </location>
    <ligand>
        <name>urate</name>
        <dbReference type="ChEBI" id="CHEBI:17775"/>
    </ligand>
</feature>
<feature type="active site" description="Charge relay system" evidence="6">
    <location>
        <position position="14"/>
    </location>
</feature>
<sequence>MSSNVILTKNQYGKAENRVVRVTRDTDRHEIIDLNVTSQLRGDFAGAHLQGDNGHVVATDTQKNTIFAFARDHIDSPEQLLLKLANHFTSEFDWVTGGRWQAEQYGWSRIDDNDHCFYRSAPEIRTAVLVRDGDKDALISGFYDLTVMKTTQSGFAGFPRDQYTTLAETDDRIMATDISTRWRYNSTDVDFNASYDSIKATIMTAFTDHYSRALQETLYKMAQQVLAKHSEVDEIKFSCPNKHHFLSDLSFCDLDNPGEVFYAADRPYGLIEATFTREGAQSADEAWVGIAGFC</sequence>
<dbReference type="GO" id="GO:0019628">
    <property type="term" value="P:urate catabolic process"/>
    <property type="evidence" value="ECO:0007669"/>
    <property type="project" value="UniProtKB-UniPathway"/>
</dbReference>
<dbReference type="UniPathway" id="UPA00394">
    <property type="reaction ID" value="UER00650"/>
</dbReference>
<name>K6WP80_9MICO</name>
<dbReference type="SUPFAM" id="SSF55620">
    <property type="entry name" value="Tetrahydrobiopterin biosynthesis enzymes-like"/>
    <property type="match status" value="2"/>
</dbReference>
<feature type="binding site" evidence="7">
    <location>
        <position position="59"/>
    </location>
    <ligand>
        <name>urate</name>
        <dbReference type="ChEBI" id="CHEBI:17775"/>
    </ligand>
</feature>
<feature type="binding site" evidence="7">
    <location>
        <position position="241"/>
    </location>
    <ligand>
        <name>O2</name>
        <dbReference type="ChEBI" id="CHEBI:15379"/>
    </ligand>
</feature>
<dbReference type="InterPro" id="IPR002042">
    <property type="entry name" value="Uricase"/>
</dbReference>
<comment type="similarity">
    <text evidence="2 5 8">Belongs to the uricase family.</text>
</comment>
<dbReference type="EC" id="1.7.3.3" evidence="5 8"/>
<evidence type="ECO:0000256" key="6">
    <source>
        <dbReference type="PIRSR" id="PIRSR000241-1"/>
    </source>
</evidence>
<keyword evidence="3 5" id="KW-0659">Purine metabolism</keyword>
<keyword evidence="4 5" id="KW-0560">Oxidoreductase</keyword>
<evidence type="ECO:0000256" key="1">
    <source>
        <dbReference type="ARBA" id="ARBA00004831"/>
    </source>
</evidence>
<dbReference type="PIRSF" id="PIRSF000241">
    <property type="entry name" value="Urate_oxidase"/>
    <property type="match status" value="1"/>
</dbReference>
<dbReference type="PRINTS" id="PR00093">
    <property type="entry name" value="URICASE"/>
</dbReference>
<dbReference type="eggNOG" id="COG3648">
    <property type="taxonomic scope" value="Bacteria"/>
</dbReference>
<accession>K6WP80</accession>
<feature type="active site" description="Charge relay system" evidence="6">
    <location>
        <position position="59"/>
    </location>
</feature>
<comment type="function">
    <text evidence="5 8">Catalyzes the oxidation of uric acid to 5-hydroxyisourate, which is further processed to form (S)-allantoin.</text>
</comment>
<dbReference type="Proteomes" id="UP000008366">
    <property type="component" value="Unassembled WGS sequence"/>
</dbReference>
<evidence type="ECO:0000256" key="8">
    <source>
        <dbReference type="RuleBase" id="RU004455"/>
    </source>
</evidence>
<dbReference type="GO" id="GO:0004846">
    <property type="term" value="F:urate oxidase activity"/>
    <property type="evidence" value="ECO:0007669"/>
    <property type="project" value="UniProtKB-EC"/>
</dbReference>
<organism evidence="9 10">
    <name type="scientific">Kineosphaera limosa NBRC 100340</name>
    <dbReference type="NCBI Taxonomy" id="1184609"/>
    <lineage>
        <taxon>Bacteria</taxon>
        <taxon>Bacillati</taxon>
        <taxon>Actinomycetota</taxon>
        <taxon>Actinomycetes</taxon>
        <taxon>Micrococcales</taxon>
        <taxon>Dermatophilaceae</taxon>
        <taxon>Kineosphaera</taxon>
    </lineage>
</organism>
<proteinExistence type="inferred from homology"/>
<dbReference type="PANTHER" id="PTHR42874">
    <property type="entry name" value="URICASE"/>
    <property type="match status" value="1"/>
</dbReference>
<evidence type="ECO:0000313" key="9">
    <source>
        <dbReference type="EMBL" id="GAB95631.1"/>
    </source>
</evidence>
<feature type="binding site" evidence="7">
    <location>
        <position position="155"/>
    </location>
    <ligand>
        <name>urate</name>
        <dbReference type="ChEBI" id="CHEBI:17775"/>
    </ligand>
</feature>
<reference evidence="9 10" key="1">
    <citation type="submission" date="2012-08" db="EMBL/GenBank/DDBJ databases">
        <title>Whole genome shotgun sequence of Kineosphaera limosa NBRC 100340.</title>
        <authorList>
            <person name="Yoshida I."/>
            <person name="Isaki S."/>
            <person name="Hosoyama A."/>
            <person name="Tsuchikane K."/>
            <person name="Katsumata H."/>
            <person name="Ando Y."/>
            <person name="Ohji S."/>
            <person name="Hamada M."/>
            <person name="Tamura T."/>
            <person name="Yamazoe A."/>
            <person name="Yamazaki S."/>
            <person name="Fujita N."/>
        </authorList>
    </citation>
    <scope>NUCLEOTIDE SEQUENCE [LARGE SCALE GENOMIC DNA]</scope>
    <source>
        <strain evidence="9 10">NBRC 100340</strain>
    </source>
</reference>
<evidence type="ECO:0000256" key="4">
    <source>
        <dbReference type="ARBA" id="ARBA00023002"/>
    </source>
</evidence>
<comment type="catalytic activity">
    <reaction evidence="5 8">
        <text>urate + O2 + H2O = 5-hydroxyisourate + H2O2</text>
        <dbReference type="Rhea" id="RHEA:21368"/>
        <dbReference type="ChEBI" id="CHEBI:15377"/>
        <dbReference type="ChEBI" id="CHEBI:15379"/>
        <dbReference type="ChEBI" id="CHEBI:16240"/>
        <dbReference type="ChEBI" id="CHEBI:17775"/>
        <dbReference type="ChEBI" id="CHEBI:18072"/>
        <dbReference type="EC" id="1.7.3.3"/>
    </reaction>
</comment>
<feature type="binding site" evidence="7">
    <location>
        <position position="172"/>
    </location>
    <ligand>
        <name>5-hydroxyisourate</name>
        <dbReference type="ChEBI" id="CHEBI:18072"/>
    </ligand>
</feature>
<feature type="binding site" evidence="7">
    <location>
        <position position="60"/>
    </location>
    <ligand>
        <name>5-hydroxyisourate</name>
        <dbReference type="ChEBI" id="CHEBI:18072"/>
    </ligand>
</feature>
<evidence type="ECO:0000313" key="10">
    <source>
        <dbReference type="Proteomes" id="UP000008366"/>
    </source>
</evidence>
<protein>
    <recommendedName>
        <fullName evidence="5 8">Uricase</fullName>
        <ecNumber evidence="5 8">1.7.3.3</ecNumber>
    </recommendedName>
    <alternativeName>
        <fullName evidence="5">Urate oxidase</fullName>
    </alternativeName>
</protein>
<dbReference type="STRING" id="1184609.KILIM_024_00410"/>
<evidence type="ECO:0000256" key="7">
    <source>
        <dbReference type="PIRSR" id="PIRSR000241-2"/>
    </source>
</evidence>
<comment type="pathway">
    <text evidence="1 5">Purine metabolism; urate degradation; (S)-allantoin from urate: step 1/3.</text>
</comment>
<evidence type="ECO:0000256" key="5">
    <source>
        <dbReference type="PIRNR" id="PIRNR000241"/>
    </source>
</evidence>
<feature type="binding site" evidence="7">
    <location>
        <position position="60"/>
    </location>
    <ligand>
        <name>urate</name>
        <dbReference type="ChEBI" id="CHEBI:17775"/>
    </ligand>
</feature>
<evidence type="ECO:0000256" key="3">
    <source>
        <dbReference type="ARBA" id="ARBA00022631"/>
    </source>
</evidence>
<feature type="binding site" evidence="7">
    <location>
        <position position="172"/>
    </location>
    <ligand>
        <name>urate</name>
        <dbReference type="ChEBI" id="CHEBI:17775"/>
    </ligand>
</feature>
<feature type="binding site" evidence="7">
    <location>
        <position position="241"/>
    </location>
    <ligand>
        <name>urate</name>
        <dbReference type="ChEBI" id="CHEBI:17775"/>
    </ligand>
</feature>
<evidence type="ECO:0000256" key="2">
    <source>
        <dbReference type="ARBA" id="ARBA00009760"/>
    </source>
</evidence>
<dbReference type="NCBIfam" id="TIGR03383">
    <property type="entry name" value="urate_oxi"/>
    <property type="match status" value="1"/>
</dbReference>
<dbReference type="OrthoDB" id="9809009at2"/>
<dbReference type="Gene3D" id="3.10.270.10">
    <property type="entry name" value="Urate Oxidase"/>
    <property type="match status" value="1"/>
</dbReference>
<dbReference type="AlphaFoldDB" id="K6WP80"/>
<feature type="binding site" evidence="7">
    <location>
        <position position="215"/>
    </location>
    <ligand>
        <name>5-hydroxyisourate</name>
        <dbReference type="ChEBI" id="CHEBI:18072"/>
    </ligand>
</feature>
<dbReference type="RefSeq" id="WP_006592163.1">
    <property type="nucleotide sequence ID" value="NZ_BAHD01000024.1"/>
</dbReference>
<feature type="binding site" evidence="7">
    <location>
        <position position="155"/>
    </location>
    <ligand>
        <name>5-hydroxyisourate</name>
        <dbReference type="ChEBI" id="CHEBI:18072"/>
    </ligand>
</feature>
<gene>
    <name evidence="9" type="ORF">KILIM_024_00410</name>
</gene>
<comment type="caution">
    <text evidence="9">The sequence shown here is derived from an EMBL/GenBank/DDBJ whole genome shotgun (WGS) entry which is preliminary data.</text>
</comment>
<feature type="binding site" evidence="7">
    <location>
        <position position="241"/>
    </location>
    <ligand>
        <name>5-hydroxyisourate</name>
        <dbReference type="ChEBI" id="CHEBI:18072"/>
    </ligand>
</feature>
<dbReference type="GO" id="GO:0006144">
    <property type="term" value="P:purine nucleobase metabolic process"/>
    <property type="evidence" value="ECO:0007669"/>
    <property type="project" value="UniProtKB-KW"/>
</dbReference>
<dbReference type="EMBL" id="BAHD01000024">
    <property type="protein sequence ID" value="GAB95631.1"/>
    <property type="molecule type" value="Genomic_DNA"/>
</dbReference>
<feature type="active site" description="Charge relay system" evidence="6">
    <location>
        <position position="243"/>
    </location>
</feature>
<dbReference type="PANTHER" id="PTHR42874:SF1">
    <property type="entry name" value="URICASE"/>
    <property type="match status" value="1"/>
</dbReference>